<name>A0AAV7GF53_DENCH</name>
<evidence type="ECO:0000313" key="2">
    <source>
        <dbReference type="EMBL" id="KAH0460425.1"/>
    </source>
</evidence>
<dbReference type="AlphaFoldDB" id="A0AAV7GF53"/>
<keyword evidence="3" id="KW-1185">Reference proteome</keyword>
<reference evidence="2 3" key="1">
    <citation type="journal article" date="2021" name="Hortic Res">
        <title>Chromosome-scale assembly of the Dendrobium chrysotoxum genome enhances the understanding of orchid evolution.</title>
        <authorList>
            <person name="Zhang Y."/>
            <person name="Zhang G.Q."/>
            <person name="Zhang D."/>
            <person name="Liu X.D."/>
            <person name="Xu X.Y."/>
            <person name="Sun W.H."/>
            <person name="Yu X."/>
            <person name="Zhu X."/>
            <person name="Wang Z.W."/>
            <person name="Zhao X."/>
            <person name="Zhong W.Y."/>
            <person name="Chen H."/>
            <person name="Yin W.L."/>
            <person name="Huang T."/>
            <person name="Niu S.C."/>
            <person name="Liu Z.J."/>
        </authorList>
    </citation>
    <scope>NUCLEOTIDE SEQUENCE [LARGE SCALE GENOMIC DNA]</scope>
    <source>
        <strain evidence="2">Lindl</strain>
    </source>
</reference>
<keyword evidence="1" id="KW-0812">Transmembrane</keyword>
<organism evidence="2 3">
    <name type="scientific">Dendrobium chrysotoxum</name>
    <name type="common">Orchid</name>
    <dbReference type="NCBI Taxonomy" id="161865"/>
    <lineage>
        <taxon>Eukaryota</taxon>
        <taxon>Viridiplantae</taxon>
        <taxon>Streptophyta</taxon>
        <taxon>Embryophyta</taxon>
        <taxon>Tracheophyta</taxon>
        <taxon>Spermatophyta</taxon>
        <taxon>Magnoliopsida</taxon>
        <taxon>Liliopsida</taxon>
        <taxon>Asparagales</taxon>
        <taxon>Orchidaceae</taxon>
        <taxon>Epidendroideae</taxon>
        <taxon>Malaxideae</taxon>
        <taxon>Dendrobiinae</taxon>
        <taxon>Dendrobium</taxon>
    </lineage>
</organism>
<accession>A0AAV7GF53</accession>
<evidence type="ECO:0000313" key="3">
    <source>
        <dbReference type="Proteomes" id="UP000775213"/>
    </source>
</evidence>
<evidence type="ECO:0000256" key="1">
    <source>
        <dbReference type="SAM" id="Phobius"/>
    </source>
</evidence>
<keyword evidence="1" id="KW-0472">Membrane</keyword>
<feature type="transmembrane region" description="Helical" evidence="1">
    <location>
        <begin position="57"/>
        <end position="74"/>
    </location>
</feature>
<proteinExistence type="predicted"/>
<protein>
    <submittedName>
        <fullName evidence="2">Uncharacterized protein</fullName>
    </submittedName>
</protein>
<dbReference type="Proteomes" id="UP000775213">
    <property type="component" value="Unassembled WGS sequence"/>
</dbReference>
<keyword evidence="1" id="KW-1133">Transmembrane helix</keyword>
<dbReference type="EMBL" id="JAGFBR010000010">
    <property type="protein sequence ID" value="KAH0460425.1"/>
    <property type="molecule type" value="Genomic_DNA"/>
</dbReference>
<comment type="caution">
    <text evidence="2">The sequence shown here is derived from an EMBL/GenBank/DDBJ whole genome shotgun (WGS) entry which is preliminary data.</text>
</comment>
<sequence>MEVNHVKLVDPGFFDGKTNSCSFLDALSGDALSVSFVDLKTSTFRGMPSLWISKEKVLALAAPFAFFLVGYFPNSRPFSDMIRKFFFRLKLTSEFFVTLLDSRLILIKLCYDMDYCKIFAH</sequence>
<gene>
    <name evidence="2" type="ORF">IEQ34_011088</name>
</gene>